<feature type="domain" description="Multidrug resistance protein MdtA-like C-terminal permuted SH3" evidence="3">
    <location>
        <begin position="255"/>
        <end position="309"/>
    </location>
</feature>
<evidence type="ECO:0008006" key="6">
    <source>
        <dbReference type="Google" id="ProtNLM"/>
    </source>
</evidence>
<dbReference type="PANTHER" id="PTHR30469:SF33">
    <property type="entry name" value="SLR1207 PROTEIN"/>
    <property type="match status" value="1"/>
</dbReference>
<keyword evidence="5" id="KW-1185">Reference proteome</keyword>
<evidence type="ECO:0000259" key="2">
    <source>
        <dbReference type="Pfam" id="PF25917"/>
    </source>
</evidence>
<dbReference type="Proteomes" id="UP001321498">
    <property type="component" value="Chromosome"/>
</dbReference>
<sequence>MARRLIFPILRIVLFALIAAALVKLAFFADATKADSPASPTGSVTDPVVTVELGTIVNDVTLQGTVAADPAVSVRATGAGTVDEIFLKQGAAVNQGDKIFDIKVETPQNPVETTDEQGNVTVTQPKPLVSYAKVYAPVSGTLTSLTVLSGQAVAVGDQAGAVAPPSFSVSGPLSPEQQYRLLDRPTEATVTIAGGPAPFQCTGFTITAPLPGETPAEGEAAPPAGATVRCAVPSSVTVFSGLTASITIPAGKAENVLVIPTTAVEGGAQTGVVYAALPEGGSEPRDVTLGMTDGAMVEVTGGLAQGDTILQFTPNASAPPGGPCVDDGSGCGGVGIAK</sequence>
<accession>A0ABN6XUL9</accession>
<evidence type="ECO:0000256" key="1">
    <source>
        <dbReference type="ARBA" id="ARBA00022448"/>
    </source>
</evidence>
<dbReference type="SUPFAM" id="SSF111369">
    <property type="entry name" value="HlyD-like secretion proteins"/>
    <property type="match status" value="1"/>
</dbReference>
<dbReference type="Gene3D" id="2.40.420.20">
    <property type="match status" value="1"/>
</dbReference>
<dbReference type="RefSeq" id="WP_286277473.1">
    <property type="nucleotide sequence ID" value="NZ_AP027731.1"/>
</dbReference>
<evidence type="ECO:0000259" key="3">
    <source>
        <dbReference type="Pfam" id="PF25967"/>
    </source>
</evidence>
<dbReference type="InterPro" id="IPR058625">
    <property type="entry name" value="MdtA-like_BSH"/>
</dbReference>
<gene>
    <name evidence="4" type="ORF">GCM10025866_35060</name>
</gene>
<dbReference type="Pfam" id="PF25917">
    <property type="entry name" value="BSH_RND"/>
    <property type="match status" value="1"/>
</dbReference>
<reference evidence="5" key="1">
    <citation type="journal article" date="2019" name="Int. J. Syst. Evol. Microbiol.">
        <title>The Global Catalogue of Microorganisms (GCM) 10K type strain sequencing project: providing services to taxonomists for standard genome sequencing and annotation.</title>
        <authorList>
            <consortium name="The Broad Institute Genomics Platform"/>
            <consortium name="The Broad Institute Genome Sequencing Center for Infectious Disease"/>
            <person name="Wu L."/>
            <person name="Ma J."/>
        </authorList>
    </citation>
    <scope>NUCLEOTIDE SEQUENCE [LARGE SCALE GENOMIC DNA]</scope>
    <source>
        <strain evidence="5">NBRC 108725</strain>
    </source>
</reference>
<keyword evidence="1" id="KW-0813">Transport</keyword>
<dbReference type="Gene3D" id="2.40.50.100">
    <property type="match status" value="1"/>
</dbReference>
<name>A0ABN6XUL9_9MICO</name>
<evidence type="ECO:0000313" key="5">
    <source>
        <dbReference type="Proteomes" id="UP001321498"/>
    </source>
</evidence>
<organism evidence="4 5">
    <name type="scientific">Naasia aerilata</name>
    <dbReference type="NCBI Taxonomy" id="1162966"/>
    <lineage>
        <taxon>Bacteria</taxon>
        <taxon>Bacillati</taxon>
        <taxon>Actinomycetota</taxon>
        <taxon>Actinomycetes</taxon>
        <taxon>Micrococcales</taxon>
        <taxon>Microbacteriaceae</taxon>
        <taxon>Naasia</taxon>
    </lineage>
</organism>
<dbReference type="InterPro" id="IPR058627">
    <property type="entry name" value="MdtA-like_C"/>
</dbReference>
<dbReference type="Pfam" id="PF25967">
    <property type="entry name" value="RND-MFP_C"/>
    <property type="match status" value="1"/>
</dbReference>
<protein>
    <recommendedName>
        <fullName evidence="6">Multidrug efflux pump subunit AcrA (Membrane-fusion protein)</fullName>
    </recommendedName>
</protein>
<dbReference type="PANTHER" id="PTHR30469">
    <property type="entry name" value="MULTIDRUG RESISTANCE PROTEIN MDTA"/>
    <property type="match status" value="1"/>
</dbReference>
<proteinExistence type="predicted"/>
<dbReference type="EMBL" id="AP027731">
    <property type="protein sequence ID" value="BDZ47597.1"/>
    <property type="molecule type" value="Genomic_DNA"/>
</dbReference>
<feature type="domain" description="Multidrug resistance protein MdtA-like barrel-sandwich hybrid" evidence="2">
    <location>
        <begin position="72"/>
        <end position="162"/>
    </location>
</feature>
<evidence type="ECO:0000313" key="4">
    <source>
        <dbReference type="EMBL" id="BDZ47597.1"/>
    </source>
</evidence>